<dbReference type="PANTHER" id="PTHR46472">
    <property type="entry name" value="NUCLEOREDOXIN"/>
    <property type="match status" value="1"/>
</dbReference>
<evidence type="ECO:0000313" key="3">
    <source>
        <dbReference type="EMBL" id="CAF1338203.1"/>
    </source>
</evidence>
<dbReference type="InterPro" id="IPR012336">
    <property type="entry name" value="Thioredoxin-like_fold"/>
</dbReference>
<dbReference type="InterPro" id="IPR013766">
    <property type="entry name" value="Thioredoxin_domain"/>
</dbReference>
<gene>
    <name evidence="3" type="ORF">EDS130_LOCUS32583</name>
</gene>
<evidence type="ECO:0000313" key="4">
    <source>
        <dbReference type="Proteomes" id="UP000663852"/>
    </source>
</evidence>
<organism evidence="3 4">
    <name type="scientific">Adineta ricciae</name>
    <name type="common">Rotifer</name>
    <dbReference type="NCBI Taxonomy" id="249248"/>
    <lineage>
        <taxon>Eukaryota</taxon>
        <taxon>Metazoa</taxon>
        <taxon>Spiralia</taxon>
        <taxon>Gnathifera</taxon>
        <taxon>Rotifera</taxon>
        <taxon>Eurotatoria</taxon>
        <taxon>Bdelloidea</taxon>
        <taxon>Adinetida</taxon>
        <taxon>Adinetidae</taxon>
        <taxon>Adineta</taxon>
    </lineage>
</organism>
<dbReference type="GO" id="GO:0005634">
    <property type="term" value="C:nucleus"/>
    <property type="evidence" value="ECO:0007669"/>
    <property type="project" value="TreeGrafter"/>
</dbReference>
<dbReference type="Gene3D" id="3.40.30.10">
    <property type="entry name" value="Glutaredoxin"/>
    <property type="match status" value="1"/>
</dbReference>
<comment type="caution">
    <text evidence="3">The sequence shown here is derived from an EMBL/GenBank/DDBJ whole genome shotgun (WGS) entry which is preliminary data.</text>
</comment>
<dbReference type="GO" id="GO:0004791">
    <property type="term" value="F:thioredoxin-disulfide reductase (NADPH) activity"/>
    <property type="evidence" value="ECO:0007669"/>
    <property type="project" value="TreeGrafter"/>
</dbReference>
<keyword evidence="1" id="KW-1133">Transmembrane helix</keyword>
<protein>
    <recommendedName>
        <fullName evidence="2">Thioredoxin domain-containing protein</fullName>
    </recommendedName>
</protein>
<dbReference type="EMBL" id="CAJNOJ010000251">
    <property type="protein sequence ID" value="CAF1338203.1"/>
    <property type="molecule type" value="Genomic_DNA"/>
</dbReference>
<evidence type="ECO:0000256" key="1">
    <source>
        <dbReference type="SAM" id="Phobius"/>
    </source>
</evidence>
<dbReference type="AlphaFoldDB" id="A0A815GG43"/>
<keyword evidence="1" id="KW-0812">Transmembrane</keyword>
<dbReference type="OrthoDB" id="409136at2759"/>
<dbReference type="Proteomes" id="UP000663852">
    <property type="component" value="Unassembled WGS sequence"/>
</dbReference>
<sequence>MAGVARYLEGHVYNRLNELVDFHEKKYRGKVFGLYFTALWCAPCCGFTPALVDFYKKYGKEKNFEIIFVSSDHDERSFDEYYKKMPWLKLDYQERRKKERLAKKFKVTGIPTLLLIDGDTGNIICPDAIDQVLEDDPEGKYFPWKQE</sequence>
<feature type="transmembrane region" description="Helical" evidence="1">
    <location>
        <begin position="32"/>
        <end position="52"/>
    </location>
</feature>
<dbReference type="PROSITE" id="PS51352">
    <property type="entry name" value="THIOREDOXIN_2"/>
    <property type="match status" value="1"/>
</dbReference>
<dbReference type="Pfam" id="PF13905">
    <property type="entry name" value="Thioredoxin_8"/>
    <property type="match status" value="1"/>
</dbReference>
<evidence type="ECO:0000259" key="2">
    <source>
        <dbReference type="PROSITE" id="PS51352"/>
    </source>
</evidence>
<dbReference type="PANTHER" id="PTHR46472:SF1">
    <property type="entry name" value="NUCLEOREDOXIN"/>
    <property type="match status" value="1"/>
</dbReference>
<name>A0A815GG43_ADIRI</name>
<feature type="domain" description="Thioredoxin" evidence="2">
    <location>
        <begin position="1"/>
        <end position="147"/>
    </location>
</feature>
<dbReference type="GO" id="GO:0030178">
    <property type="term" value="P:negative regulation of Wnt signaling pathway"/>
    <property type="evidence" value="ECO:0007669"/>
    <property type="project" value="TreeGrafter"/>
</dbReference>
<dbReference type="GO" id="GO:0031397">
    <property type="term" value="P:negative regulation of protein ubiquitination"/>
    <property type="evidence" value="ECO:0007669"/>
    <property type="project" value="TreeGrafter"/>
</dbReference>
<proteinExistence type="predicted"/>
<accession>A0A815GG43</accession>
<dbReference type="InterPro" id="IPR036249">
    <property type="entry name" value="Thioredoxin-like_sf"/>
</dbReference>
<keyword evidence="1" id="KW-0472">Membrane</keyword>
<dbReference type="SUPFAM" id="SSF52833">
    <property type="entry name" value="Thioredoxin-like"/>
    <property type="match status" value="1"/>
</dbReference>
<reference evidence="3" key="1">
    <citation type="submission" date="2021-02" db="EMBL/GenBank/DDBJ databases">
        <authorList>
            <person name="Nowell W R."/>
        </authorList>
    </citation>
    <scope>NUCLEOTIDE SEQUENCE</scope>
</reference>